<dbReference type="PROSITE" id="PS50846">
    <property type="entry name" value="HMA_2"/>
    <property type="match status" value="1"/>
</dbReference>
<evidence type="ECO:0000313" key="3">
    <source>
        <dbReference type="EMBL" id="OTN77383.1"/>
    </source>
</evidence>
<keyword evidence="1" id="KW-0479">Metal-binding</keyword>
<dbReference type="InterPro" id="IPR017969">
    <property type="entry name" value="Heavy-metal-associated_CS"/>
</dbReference>
<dbReference type="Proteomes" id="UP000195043">
    <property type="component" value="Unassembled WGS sequence"/>
</dbReference>
<feature type="domain" description="HMA" evidence="2">
    <location>
        <begin position="2"/>
        <end position="70"/>
    </location>
</feature>
<organism evidence="3 4">
    <name type="scientific">Candidatus Enterococcus testudinis</name>
    <dbReference type="NCBI Taxonomy" id="1834191"/>
    <lineage>
        <taxon>Bacteria</taxon>
        <taxon>Bacillati</taxon>
        <taxon>Bacillota</taxon>
        <taxon>Bacilli</taxon>
        <taxon>Lactobacillales</taxon>
        <taxon>Enterococcaceae</taxon>
        <taxon>Enterococcus</taxon>
    </lineage>
</organism>
<sequence>MEKAILTLETLACPTCMQKIESGVKRMTGVDSDSVKVLFNASKLKANFNEKETSLASIQKTVEDLGYPVLKAVAKAVS</sequence>
<dbReference type="Gene3D" id="3.30.70.100">
    <property type="match status" value="1"/>
</dbReference>
<dbReference type="OrthoDB" id="2721717at2"/>
<evidence type="ECO:0000259" key="2">
    <source>
        <dbReference type="PROSITE" id="PS50846"/>
    </source>
</evidence>
<dbReference type="InterPro" id="IPR006121">
    <property type="entry name" value="HMA_dom"/>
</dbReference>
<dbReference type="PROSITE" id="PS01047">
    <property type="entry name" value="HMA_1"/>
    <property type="match status" value="1"/>
</dbReference>
<name>A0A242A9U4_9ENTE</name>
<evidence type="ECO:0000313" key="4">
    <source>
        <dbReference type="Proteomes" id="UP000195043"/>
    </source>
</evidence>
<dbReference type="RefSeq" id="WP_086275415.1">
    <property type="nucleotide sequence ID" value="NZ_NGKU01000001.1"/>
</dbReference>
<keyword evidence="4" id="KW-1185">Reference proteome</keyword>
<dbReference type="EMBL" id="NGKU01000001">
    <property type="protein sequence ID" value="OTN77383.1"/>
    <property type="molecule type" value="Genomic_DNA"/>
</dbReference>
<dbReference type="STRING" id="1834191.A5886_002483"/>
<gene>
    <name evidence="3" type="ORF">A5886_002483</name>
</gene>
<dbReference type="AlphaFoldDB" id="A0A242A9U4"/>
<dbReference type="Pfam" id="PF00403">
    <property type="entry name" value="HMA"/>
    <property type="match status" value="1"/>
</dbReference>
<comment type="caution">
    <text evidence="3">The sequence shown here is derived from an EMBL/GenBank/DDBJ whole genome shotgun (WGS) entry which is preliminary data.</text>
</comment>
<dbReference type="InterPro" id="IPR036163">
    <property type="entry name" value="HMA_dom_sf"/>
</dbReference>
<proteinExistence type="predicted"/>
<dbReference type="SUPFAM" id="SSF55008">
    <property type="entry name" value="HMA, heavy metal-associated domain"/>
    <property type="match status" value="1"/>
</dbReference>
<reference evidence="3 4" key="1">
    <citation type="submission" date="2017-05" db="EMBL/GenBank/DDBJ databases">
        <title>The Genome Sequence of Enterococcus sp. 8G7_MSG3316.</title>
        <authorList>
            <consortium name="The Broad Institute Genomics Platform"/>
            <consortium name="The Broad Institute Genomic Center for Infectious Diseases"/>
            <person name="Earl A."/>
            <person name="Manson A."/>
            <person name="Schwartman J."/>
            <person name="Gilmore M."/>
            <person name="Abouelleil A."/>
            <person name="Cao P."/>
            <person name="Chapman S."/>
            <person name="Cusick C."/>
            <person name="Shea T."/>
            <person name="Young S."/>
            <person name="Neafsey D."/>
            <person name="Nusbaum C."/>
            <person name="Birren B."/>
        </authorList>
    </citation>
    <scope>NUCLEOTIDE SEQUENCE [LARGE SCALE GENOMIC DNA]</scope>
    <source>
        <strain evidence="3 4">8G7_MSG3316</strain>
    </source>
</reference>
<accession>A0A242A9U4</accession>
<dbReference type="GO" id="GO:0046872">
    <property type="term" value="F:metal ion binding"/>
    <property type="evidence" value="ECO:0007669"/>
    <property type="project" value="UniProtKB-KW"/>
</dbReference>
<protein>
    <recommendedName>
        <fullName evidence="2">HMA domain-containing protein</fullName>
    </recommendedName>
</protein>
<evidence type="ECO:0000256" key="1">
    <source>
        <dbReference type="ARBA" id="ARBA00022723"/>
    </source>
</evidence>